<evidence type="ECO:0000313" key="2">
    <source>
        <dbReference type="Proteomes" id="UP000670776"/>
    </source>
</evidence>
<sequence>MKKTLYLVIFIALGVNYTLLSQNEKITINFKRNSDNSIDFYYDKKIPGSFYLNLEFTGLSNAHSKNHTAIIKDASGSFFNLRPINSKQPINFSYKYSYLRGIPNPKVDSLFTYTLPLKKGKTVTIIESTNLSETYFGSEAPSKWKSYIIDRTSSDTVCNMRKGIVVEIVNEFTRNPEINLNYTSKMNRIVVEHEDGTFASYSGLKKDAIFVSLGQTIYPQTLIGTLEAINDYTYRLYFHIYYLIDESLKSKESTTHQKSQNEFLTPYFLTKIGSKKLNNKTNYIVEFNESILFKELSKKEKKQYLKNSEMFK</sequence>
<evidence type="ECO:0008006" key="3">
    <source>
        <dbReference type="Google" id="ProtNLM"/>
    </source>
</evidence>
<proteinExistence type="predicted"/>
<organism evidence="1 2">
    <name type="scientific">Mariniflexile gromovii</name>
    <dbReference type="NCBI Taxonomy" id="362523"/>
    <lineage>
        <taxon>Bacteria</taxon>
        <taxon>Pseudomonadati</taxon>
        <taxon>Bacteroidota</taxon>
        <taxon>Flavobacteriia</taxon>
        <taxon>Flavobacteriales</taxon>
        <taxon>Flavobacteriaceae</taxon>
        <taxon>Mariniflexile</taxon>
    </lineage>
</organism>
<protein>
    <recommendedName>
        <fullName evidence="3">Peptidase M23-like protein</fullName>
    </recommendedName>
</protein>
<accession>A0ABS4BT92</accession>
<reference evidence="1 2" key="1">
    <citation type="submission" date="2021-04" db="EMBL/GenBank/DDBJ databases">
        <title>Mariniflexile gromovii gen. nov., sp. nov., a gliding bacterium isolated from the sea urchin Strongylocentrotus intermedius.</title>
        <authorList>
            <person name="Ko S."/>
            <person name="Le V."/>
            <person name="Ahn C.-Y."/>
            <person name="Oh H.-M."/>
        </authorList>
    </citation>
    <scope>NUCLEOTIDE SEQUENCE [LARGE SCALE GENOMIC DNA]</scope>
    <source>
        <strain evidence="1 2">KCTC 12570</strain>
    </source>
</reference>
<dbReference type="RefSeq" id="WP_209654443.1">
    <property type="nucleotide sequence ID" value="NZ_JAGJCB010000006.1"/>
</dbReference>
<evidence type="ECO:0000313" key="1">
    <source>
        <dbReference type="EMBL" id="MBP0903812.1"/>
    </source>
</evidence>
<keyword evidence="2" id="KW-1185">Reference proteome</keyword>
<dbReference type="Gene3D" id="2.70.70.10">
    <property type="entry name" value="Glucose Permease (Domain IIA)"/>
    <property type="match status" value="1"/>
</dbReference>
<comment type="caution">
    <text evidence="1">The sequence shown here is derived from an EMBL/GenBank/DDBJ whole genome shotgun (WGS) entry which is preliminary data.</text>
</comment>
<dbReference type="InterPro" id="IPR011055">
    <property type="entry name" value="Dup_hybrid_motif"/>
</dbReference>
<name>A0ABS4BT92_9FLAO</name>
<dbReference type="EMBL" id="JAGJCB010000006">
    <property type="protein sequence ID" value="MBP0903812.1"/>
    <property type="molecule type" value="Genomic_DNA"/>
</dbReference>
<dbReference type="Proteomes" id="UP000670776">
    <property type="component" value="Unassembled WGS sequence"/>
</dbReference>
<gene>
    <name evidence="1" type="ORF">J8H85_08215</name>
</gene>